<name>A0ABX2KVL1_9PROT</name>
<reference evidence="2 3" key="1">
    <citation type="submission" date="2019-10" db="EMBL/GenBank/DDBJ databases">
        <title>Genome sequence of Azospirillum formosense CC-Nfb-7.</title>
        <authorList>
            <person name="Ambrosini A."/>
            <person name="Sant'Anna F.H."/>
            <person name="Cassan F.D."/>
            <person name="Souza E.M."/>
            <person name="Passaglia L.M.P."/>
        </authorList>
    </citation>
    <scope>NUCLEOTIDE SEQUENCE [LARGE SCALE GENOMIC DNA]</scope>
    <source>
        <strain evidence="2 3">CC-NFb-7</strain>
    </source>
</reference>
<accession>A0ABX2KVL1</accession>
<evidence type="ECO:0000256" key="1">
    <source>
        <dbReference type="SAM" id="MobiDB-lite"/>
    </source>
</evidence>
<evidence type="ECO:0000313" key="2">
    <source>
        <dbReference type="EMBL" id="NUB17608.1"/>
    </source>
</evidence>
<sequence length="65" mass="6908">MSARAHLHPARTALCWPIFASKAIGFARFYRRARRPAARPASASTAGPFDHAAAAPPSALVNPLI</sequence>
<proteinExistence type="predicted"/>
<comment type="caution">
    <text evidence="2">The sequence shown here is derived from an EMBL/GenBank/DDBJ whole genome shotgun (WGS) entry which is preliminary data.</text>
</comment>
<dbReference type="Proteomes" id="UP000639419">
    <property type="component" value="Unassembled WGS sequence"/>
</dbReference>
<protein>
    <submittedName>
        <fullName evidence="2">Uncharacterized protein</fullName>
    </submittedName>
</protein>
<feature type="region of interest" description="Disordered" evidence="1">
    <location>
        <begin position="40"/>
        <end position="65"/>
    </location>
</feature>
<keyword evidence="3" id="KW-1185">Reference proteome</keyword>
<dbReference type="EMBL" id="WHOR01000001">
    <property type="protein sequence ID" value="NUB17608.1"/>
    <property type="molecule type" value="Genomic_DNA"/>
</dbReference>
<organism evidence="2 3">
    <name type="scientific">Azospirillum formosense</name>
    <dbReference type="NCBI Taxonomy" id="861533"/>
    <lineage>
        <taxon>Bacteria</taxon>
        <taxon>Pseudomonadati</taxon>
        <taxon>Pseudomonadota</taxon>
        <taxon>Alphaproteobacteria</taxon>
        <taxon>Rhodospirillales</taxon>
        <taxon>Azospirillaceae</taxon>
        <taxon>Azospirillum</taxon>
    </lineage>
</organism>
<gene>
    <name evidence="2" type="ORF">GBZ26_00015</name>
</gene>
<evidence type="ECO:0000313" key="3">
    <source>
        <dbReference type="Proteomes" id="UP000639419"/>
    </source>
</evidence>